<reference evidence="4 5" key="1">
    <citation type="journal article" date="2024" name="Microbiol. Resour. Announc.">
        <title>Genome annotations for the ascomycete fungi Trichoderma harzianum, Trichoderma aggressivum, and Purpureocillium lilacinum.</title>
        <authorList>
            <person name="Beijen E.P.W."/>
            <person name="Ohm R.A."/>
        </authorList>
    </citation>
    <scope>NUCLEOTIDE SEQUENCE [LARGE SCALE GENOMIC DNA]</scope>
    <source>
        <strain evidence="4 5">CBS 150709</strain>
    </source>
</reference>
<dbReference type="InterPro" id="IPR018170">
    <property type="entry name" value="Aldo/ket_reductase_CS"/>
</dbReference>
<evidence type="ECO:0000259" key="3">
    <source>
        <dbReference type="Pfam" id="PF00248"/>
    </source>
</evidence>
<dbReference type="CDD" id="cd19071">
    <property type="entry name" value="AKR_AKR1-5-like"/>
    <property type="match status" value="1"/>
</dbReference>
<dbReference type="InterPro" id="IPR036812">
    <property type="entry name" value="NAD(P)_OxRdtase_dom_sf"/>
</dbReference>
<evidence type="ECO:0000313" key="4">
    <source>
        <dbReference type="EMBL" id="KAK4094002.1"/>
    </source>
</evidence>
<dbReference type="InterPro" id="IPR020471">
    <property type="entry name" value="AKR"/>
</dbReference>
<protein>
    <recommendedName>
        <fullName evidence="3">NADP-dependent oxidoreductase domain-containing protein</fullName>
    </recommendedName>
</protein>
<proteinExistence type="predicted"/>
<dbReference type="Pfam" id="PF00248">
    <property type="entry name" value="Aldo_ket_red"/>
    <property type="match status" value="1"/>
</dbReference>
<dbReference type="EMBL" id="JAWRVI010000004">
    <property type="protein sequence ID" value="KAK4094002.1"/>
    <property type="molecule type" value="Genomic_DNA"/>
</dbReference>
<accession>A0ABR0CCY1</accession>
<dbReference type="InterPro" id="IPR023210">
    <property type="entry name" value="NADP_OxRdtase_dom"/>
</dbReference>
<organism evidence="4 5">
    <name type="scientific">Purpureocillium lilacinum</name>
    <name type="common">Paecilomyces lilacinus</name>
    <dbReference type="NCBI Taxonomy" id="33203"/>
    <lineage>
        <taxon>Eukaryota</taxon>
        <taxon>Fungi</taxon>
        <taxon>Dikarya</taxon>
        <taxon>Ascomycota</taxon>
        <taxon>Pezizomycotina</taxon>
        <taxon>Sordariomycetes</taxon>
        <taxon>Hypocreomycetidae</taxon>
        <taxon>Hypocreales</taxon>
        <taxon>Ophiocordycipitaceae</taxon>
        <taxon>Purpureocillium</taxon>
    </lineage>
</organism>
<dbReference type="PRINTS" id="PR00069">
    <property type="entry name" value="ALDKETRDTASE"/>
</dbReference>
<dbReference type="PANTHER" id="PTHR43827:SF13">
    <property type="entry name" value="ALDO_KETO REDUCTASE FAMILY PROTEIN"/>
    <property type="match status" value="1"/>
</dbReference>
<keyword evidence="1" id="KW-0560">Oxidoreductase</keyword>
<dbReference type="Gene3D" id="3.20.20.100">
    <property type="entry name" value="NADP-dependent oxidoreductase domain"/>
    <property type="match status" value="1"/>
</dbReference>
<evidence type="ECO:0000256" key="2">
    <source>
        <dbReference type="SAM" id="MobiDB-lite"/>
    </source>
</evidence>
<evidence type="ECO:0000313" key="5">
    <source>
        <dbReference type="Proteomes" id="UP001287286"/>
    </source>
</evidence>
<keyword evidence="5" id="KW-1185">Reference proteome</keyword>
<comment type="caution">
    <text evidence="4">The sequence shown here is derived from an EMBL/GenBank/DDBJ whole genome shotgun (WGS) entry which is preliminary data.</text>
</comment>
<dbReference type="PROSITE" id="PS00798">
    <property type="entry name" value="ALDOKETO_REDUCTASE_1"/>
    <property type="match status" value="1"/>
</dbReference>
<name>A0ABR0CCY1_PURLI</name>
<evidence type="ECO:0000256" key="1">
    <source>
        <dbReference type="ARBA" id="ARBA00023002"/>
    </source>
</evidence>
<sequence>MAPSAITPETSPERQVFAKKAAVQTRSHASSVSSVASITLNDGNTIPQVALGVYKAPNGQETEDAVTAALDAGYRHIDSAARYANEEACGRAIRRWLEKTGTPREDVFICSKLWDADHGYEATFNALCSSLDKFGLDYLDLYLIHSPAEDEQKRLESWRALETAQKLGKVKSIGVSNFGAAHISNLLENASVVPAVNQVEVHPFCQREALVELCNKHGIKIEAYSPLARGNKLEDPTINAIAAKYGKTPAQILLNWNASRGNVVLPKSLTASRIQSNLESFDFKLAQEDIDTINALGEENYVTGSMHNWKRSQAAYFSTLALKLNKITNKAEQASSLPARDVNGRWEHEWQSDMAGVPGGMTHSRRRQATLRLSGSRSGPRWLGYPLFRPHRLESVSAASRLVRPAGSLTRALVVVESLPGGASTRTETCAEISNMVFALRSLSLPLEASSAGKFATRLPAYSPGRHTASHRLVRLKAQPSPCAVLCCPRLLVGYVQATHASDRHAAQPAAGVPYPLPSAPPGARRSSCEARHQGISGGAAASERRDTVPKSGRPRVAAAGGRAEVTHREGFATLHGSKACLLPRPGSLAAGIFLLQCDAVCACDDVQGVSRTRPELRRTRKSQGICKFAYLYAGSHAMRANFLLQGWIPFTHAFAVQLVLTCLHPGGGGVYPGQVSLWLLFEMRCATPVDELSTNRGKNWSDRANK</sequence>
<feature type="region of interest" description="Disordered" evidence="2">
    <location>
        <begin position="519"/>
        <end position="563"/>
    </location>
</feature>
<dbReference type="PROSITE" id="PS00062">
    <property type="entry name" value="ALDOKETO_REDUCTASE_2"/>
    <property type="match status" value="1"/>
</dbReference>
<dbReference type="Proteomes" id="UP001287286">
    <property type="component" value="Unassembled WGS sequence"/>
</dbReference>
<feature type="domain" description="NADP-dependent oxidoreductase" evidence="3">
    <location>
        <begin position="55"/>
        <end position="296"/>
    </location>
</feature>
<dbReference type="PANTHER" id="PTHR43827">
    <property type="entry name" value="2,5-DIKETO-D-GLUCONIC ACID REDUCTASE"/>
    <property type="match status" value="1"/>
</dbReference>
<gene>
    <name evidence="4" type="ORF">Purlil1_1493</name>
</gene>
<dbReference type="SUPFAM" id="SSF51430">
    <property type="entry name" value="NAD(P)-linked oxidoreductase"/>
    <property type="match status" value="1"/>
</dbReference>